<feature type="domain" description="Histidine kinase" evidence="9">
    <location>
        <begin position="276"/>
        <end position="481"/>
    </location>
</feature>
<reference evidence="11 12" key="1">
    <citation type="submission" date="2019-10" db="EMBL/GenBank/DDBJ databases">
        <title>Whole-genome sequence of the extremophile Heliorestis acidaminivorans DSM 24790.</title>
        <authorList>
            <person name="Kyndt J.A."/>
            <person name="Meyer T.E."/>
        </authorList>
    </citation>
    <scope>NUCLEOTIDE SEQUENCE [LARGE SCALE GENOMIC DNA]</scope>
    <source>
        <strain evidence="11 12">DSM 24790</strain>
    </source>
</reference>
<keyword evidence="7" id="KW-0067">ATP-binding</keyword>
<dbReference type="Gene3D" id="1.10.287.130">
    <property type="match status" value="1"/>
</dbReference>
<dbReference type="Pfam" id="PF02518">
    <property type="entry name" value="HATPase_c"/>
    <property type="match status" value="1"/>
</dbReference>
<gene>
    <name evidence="11" type="ORF">F9B85_02905</name>
</gene>
<dbReference type="InterPro" id="IPR035965">
    <property type="entry name" value="PAS-like_dom_sf"/>
</dbReference>
<keyword evidence="4" id="KW-0808">Transferase</keyword>
<comment type="caution">
    <text evidence="11">The sequence shown here is derived from an EMBL/GenBank/DDBJ whole genome shotgun (WGS) entry which is preliminary data.</text>
</comment>
<dbReference type="Proteomes" id="UP000468766">
    <property type="component" value="Unassembled WGS sequence"/>
</dbReference>
<dbReference type="PANTHER" id="PTHR43065:SF46">
    <property type="entry name" value="C4-DICARBOXYLATE TRANSPORT SENSOR PROTEIN DCTB"/>
    <property type="match status" value="1"/>
</dbReference>
<dbReference type="InterPro" id="IPR036890">
    <property type="entry name" value="HATPase_C_sf"/>
</dbReference>
<protein>
    <recommendedName>
        <fullName evidence="2">histidine kinase</fullName>
        <ecNumber evidence="2">2.7.13.3</ecNumber>
    </recommendedName>
</protein>
<dbReference type="Gene3D" id="3.30.450.20">
    <property type="entry name" value="PAS domain"/>
    <property type="match status" value="2"/>
</dbReference>
<dbReference type="SUPFAM" id="SSF55874">
    <property type="entry name" value="ATPase domain of HSP90 chaperone/DNA topoisomerase II/histidine kinase"/>
    <property type="match status" value="1"/>
</dbReference>
<dbReference type="Pfam" id="PF13426">
    <property type="entry name" value="PAS_9"/>
    <property type="match status" value="2"/>
</dbReference>
<proteinExistence type="predicted"/>
<dbReference type="OrthoDB" id="505470at2"/>
<dbReference type="GO" id="GO:0000155">
    <property type="term" value="F:phosphorelay sensor kinase activity"/>
    <property type="evidence" value="ECO:0007669"/>
    <property type="project" value="InterPro"/>
</dbReference>
<evidence type="ECO:0000256" key="7">
    <source>
        <dbReference type="ARBA" id="ARBA00022840"/>
    </source>
</evidence>
<dbReference type="CDD" id="cd00082">
    <property type="entry name" value="HisKA"/>
    <property type="match status" value="1"/>
</dbReference>
<dbReference type="CDD" id="cd00130">
    <property type="entry name" value="PAS"/>
    <property type="match status" value="1"/>
</dbReference>
<keyword evidence="5" id="KW-0547">Nucleotide-binding</keyword>
<evidence type="ECO:0000259" key="10">
    <source>
        <dbReference type="PROSITE" id="PS50112"/>
    </source>
</evidence>
<feature type="domain" description="PAS" evidence="10">
    <location>
        <begin position="139"/>
        <end position="208"/>
    </location>
</feature>
<dbReference type="PRINTS" id="PR00344">
    <property type="entry name" value="BCTRLSENSOR"/>
</dbReference>
<dbReference type="InterPro" id="IPR000014">
    <property type="entry name" value="PAS"/>
</dbReference>
<evidence type="ECO:0000256" key="6">
    <source>
        <dbReference type="ARBA" id="ARBA00022777"/>
    </source>
</evidence>
<dbReference type="EMBL" id="WBXO01000001">
    <property type="protein sequence ID" value="KAB2954639.1"/>
    <property type="molecule type" value="Genomic_DNA"/>
</dbReference>
<comment type="catalytic activity">
    <reaction evidence="1">
        <text>ATP + protein L-histidine = ADP + protein N-phospho-L-histidine.</text>
        <dbReference type="EC" id="2.7.13.3"/>
    </reaction>
</comment>
<dbReference type="Pfam" id="PF00512">
    <property type="entry name" value="HisKA"/>
    <property type="match status" value="1"/>
</dbReference>
<evidence type="ECO:0000259" key="9">
    <source>
        <dbReference type="PROSITE" id="PS50109"/>
    </source>
</evidence>
<keyword evidence="12" id="KW-1185">Reference proteome</keyword>
<dbReference type="SUPFAM" id="SSF55785">
    <property type="entry name" value="PYP-like sensor domain (PAS domain)"/>
    <property type="match status" value="2"/>
</dbReference>
<evidence type="ECO:0000256" key="1">
    <source>
        <dbReference type="ARBA" id="ARBA00000085"/>
    </source>
</evidence>
<dbReference type="EC" id="2.7.13.3" evidence="2"/>
<dbReference type="SMART" id="SM00091">
    <property type="entry name" value="PAS"/>
    <property type="match status" value="1"/>
</dbReference>
<dbReference type="Gene3D" id="3.30.565.10">
    <property type="entry name" value="Histidine kinase-like ATPase, C-terminal domain"/>
    <property type="match status" value="1"/>
</dbReference>
<dbReference type="SMART" id="SM00387">
    <property type="entry name" value="HATPase_c"/>
    <property type="match status" value="1"/>
</dbReference>
<dbReference type="NCBIfam" id="TIGR00229">
    <property type="entry name" value="sensory_box"/>
    <property type="match status" value="1"/>
</dbReference>
<evidence type="ECO:0000313" key="11">
    <source>
        <dbReference type="EMBL" id="KAB2954639.1"/>
    </source>
</evidence>
<organism evidence="11 12">
    <name type="scientific">Heliorestis acidaminivorans</name>
    <dbReference type="NCBI Taxonomy" id="553427"/>
    <lineage>
        <taxon>Bacteria</taxon>
        <taxon>Bacillati</taxon>
        <taxon>Bacillota</taxon>
        <taxon>Clostridia</taxon>
        <taxon>Eubacteriales</taxon>
        <taxon>Heliobacteriaceae</taxon>
        <taxon>Heliorestis</taxon>
    </lineage>
</organism>
<dbReference type="InterPro" id="IPR036097">
    <property type="entry name" value="HisK_dim/P_sf"/>
</dbReference>
<evidence type="ECO:0000256" key="3">
    <source>
        <dbReference type="ARBA" id="ARBA00022553"/>
    </source>
</evidence>
<keyword evidence="3" id="KW-0597">Phosphoprotein</keyword>
<evidence type="ECO:0000256" key="4">
    <source>
        <dbReference type="ARBA" id="ARBA00022679"/>
    </source>
</evidence>
<evidence type="ECO:0000313" key="12">
    <source>
        <dbReference type="Proteomes" id="UP000468766"/>
    </source>
</evidence>
<evidence type="ECO:0000256" key="8">
    <source>
        <dbReference type="ARBA" id="ARBA00023012"/>
    </source>
</evidence>
<dbReference type="RefSeq" id="WP_151618271.1">
    <property type="nucleotide sequence ID" value="NZ_WBXO01000001.1"/>
</dbReference>
<name>A0A6I0EXV1_9FIRM</name>
<dbReference type="PANTHER" id="PTHR43065">
    <property type="entry name" value="SENSOR HISTIDINE KINASE"/>
    <property type="match status" value="1"/>
</dbReference>
<keyword evidence="6" id="KW-0418">Kinase</keyword>
<accession>A0A6I0EXV1</accession>
<sequence length="490" mass="56154">MMLLEQELSEDTKNILEHLLDCFGIYQAFQNEDGEIVDFVVVYLNRSATQFISIDKSTLIGKKMSDLIPLFQRTRMFSILCEVISKGEPIELPCHENINFLNHRKAVELKLFKHGKNSVAISWRDKSELLEIEESAQLSKELFQKVFNVSPIPMAILDIVTEVVLDVNESFLNISEYNREDIIGRTTRNVLLYEKIEDRNRIYKILREKGSVRNMQLNLRTRTNQQWNGLLSAETIMIDKKFCLLIQISDITEIKRLEEELIRLERFNLVGQLAAGIGHEIRNPITSVRGFLQVLQAKEPLKCYDDYFNLMIKELDRANQILTDFLSLAKQKVDTRKEIELSVIINELKPLIEAEALNENKQVLFDLKDIPIFLLVDEKEIKQLLLNMVRNGFEAMQAGKTLCLRTYMANDEVILAIKDEGAGIKPEILNKLGTPFITSKESGTGLGLAICYSIAARNQASIRVESSDKGTIFYVHFKGVQHKILSKPVT</sequence>
<dbReference type="SUPFAM" id="SSF47384">
    <property type="entry name" value="Homodimeric domain of signal transducing histidine kinase"/>
    <property type="match status" value="1"/>
</dbReference>
<dbReference type="InterPro" id="IPR005467">
    <property type="entry name" value="His_kinase_dom"/>
</dbReference>
<evidence type="ECO:0000256" key="2">
    <source>
        <dbReference type="ARBA" id="ARBA00012438"/>
    </source>
</evidence>
<dbReference type="InterPro" id="IPR003661">
    <property type="entry name" value="HisK_dim/P_dom"/>
</dbReference>
<dbReference type="PROSITE" id="PS50112">
    <property type="entry name" value="PAS"/>
    <property type="match status" value="1"/>
</dbReference>
<evidence type="ECO:0000256" key="5">
    <source>
        <dbReference type="ARBA" id="ARBA00022741"/>
    </source>
</evidence>
<dbReference type="InterPro" id="IPR004358">
    <property type="entry name" value="Sig_transdc_His_kin-like_C"/>
</dbReference>
<dbReference type="SMART" id="SM00388">
    <property type="entry name" value="HisKA"/>
    <property type="match status" value="1"/>
</dbReference>
<dbReference type="AlphaFoldDB" id="A0A6I0EXV1"/>
<keyword evidence="8" id="KW-0902">Two-component regulatory system</keyword>
<dbReference type="PROSITE" id="PS50109">
    <property type="entry name" value="HIS_KIN"/>
    <property type="match status" value="1"/>
</dbReference>
<dbReference type="GO" id="GO:0005524">
    <property type="term" value="F:ATP binding"/>
    <property type="evidence" value="ECO:0007669"/>
    <property type="project" value="UniProtKB-KW"/>
</dbReference>
<dbReference type="InterPro" id="IPR003594">
    <property type="entry name" value="HATPase_dom"/>
</dbReference>